<evidence type="ECO:0000313" key="1">
    <source>
        <dbReference type="EMBL" id="GAY64392.1"/>
    </source>
</evidence>
<dbReference type="AlphaFoldDB" id="A0A2H5QIF8"/>
<gene>
    <name evidence="1" type="ORF">CUMW_233170</name>
</gene>
<dbReference type="EMBL" id="BDQV01000405">
    <property type="protein sequence ID" value="GAY64392.1"/>
    <property type="molecule type" value="Genomic_DNA"/>
</dbReference>
<protein>
    <recommendedName>
        <fullName evidence="3">MADS-box domain-containing protein</fullName>
    </recommendedName>
</protein>
<sequence length="169" mass="19326">MGRDLTSVVVADCDLTGVVIGPKSFYKNLKKLIFFHHSQSGKPFSFGHPSIEAVANRFVGLNQPANDNTHPLVEVHRQVRINELNQRHNELLCQLNEEKEWETMVKQMRTGKESQPCWWETPVDELNHQELLQMGATIDDLHKKFLSKLNEKAANASSSMAPPMYFCHK</sequence>
<proteinExistence type="predicted"/>
<evidence type="ECO:0000313" key="2">
    <source>
        <dbReference type="Proteomes" id="UP000236630"/>
    </source>
</evidence>
<organism evidence="1 2">
    <name type="scientific">Citrus unshiu</name>
    <name type="common">Satsuma mandarin</name>
    <name type="synonym">Citrus nobilis var. unshiu</name>
    <dbReference type="NCBI Taxonomy" id="55188"/>
    <lineage>
        <taxon>Eukaryota</taxon>
        <taxon>Viridiplantae</taxon>
        <taxon>Streptophyta</taxon>
        <taxon>Embryophyta</taxon>
        <taxon>Tracheophyta</taxon>
        <taxon>Spermatophyta</taxon>
        <taxon>Magnoliopsida</taxon>
        <taxon>eudicotyledons</taxon>
        <taxon>Gunneridae</taxon>
        <taxon>Pentapetalae</taxon>
        <taxon>rosids</taxon>
        <taxon>malvids</taxon>
        <taxon>Sapindales</taxon>
        <taxon>Rutaceae</taxon>
        <taxon>Aurantioideae</taxon>
        <taxon>Citrus</taxon>
    </lineage>
</organism>
<dbReference type="Proteomes" id="UP000236630">
    <property type="component" value="Unassembled WGS sequence"/>
</dbReference>
<dbReference type="STRING" id="55188.A0A2H5QIF8"/>
<comment type="caution">
    <text evidence="1">The sequence shown here is derived from an EMBL/GenBank/DDBJ whole genome shotgun (WGS) entry which is preliminary data.</text>
</comment>
<evidence type="ECO:0008006" key="3">
    <source>
        <dbReference type="Google" id="ProtNLM"/>
    </source>
</evidence>
<accession>A0A2H5QIF8</accession>
<name>A0A2H5QIF8_CITUN</name>
<keyword evidence="2" id="KW-1185">Reference proteome</keyword>
<dbReference type="Gene3D" id="6.10.140.920">
    <property type="match status" value="1"/>
</dbReference>
<reference evidence="1 2" key="1">
    <citation type="journal article" date="2017" name="Front. Genet.">
        <title>Draft sequencing of the heterozygous diploid genome of Satsuma (Citrus unshiu Marc.) using a hybrid assembly approach.</title>
        <authorList>
            <person name="Shimizu T."/>
            <person name="Tanizawa Y."/>
            <person name="Mochizuki T."/>
            <person name="Nagasaki H."/>
            <person name="Yoshioka T."/>
            <person name="Toyoda A."/>
            <person name="Fujiyama A."/>
            <person name="Kaminuma E."/>
            <person name="Nakamura Y."/>
        </authorList>
    </citation>
    <scope>NUCLEOTIDE SEQUENCE [LARGE SCALE GENOMIC DNA]</scope>
    <source>
        <strain evidence="2">cv. Miyagawa wase</strain>
    </source>
</reference>